<dbReference type="GO" id="GO:0005886">
    <property type="term" value="C:plasma membrane"/>
    <property type="evidence" value="ECO:0007669"/>
    <property type="project" value="InterPro"/>
</dbReference>
<dbReference type="WBParaSite" id="TREG1_107280.1">
    <property type="protein sequence ID" value="TREG1_107280.1"/>
    <property type="gene ID" value="TREG1_107280"/>
</dbReference>
<organism evidence="12 13">
    <name type="scientific">Trichobilharzia regenti</name>
    <name type="common">Nasal bird schistosome</name>
    <dbReference type="NCBI Taxonomy" id="157069"/>
    <lineage>
        <taxon>Eukaryota</taxon>
        <taxon>Metazoa</taxon>
        <taxon>Spiralia</taxon>
        <taxon>Lophotrochozoa</taxon>
        <taxon>Platyhelminthes</taxon>
        <taxon>Trematoda</taxon>
        <taxon>Digenea</taxon>
        <taxon>Strigeidida</taxon>
        <taxon>Schistosomatoidea</taxon>
        <taxon>Schistosomatidae</taxon>
        <taxon>Trichobilharzia</taxon>
    </lineage>
</organism>
<keyword evidence="7" id="KW-0325">Glycoprotein</keyword>
<dbReference type="PRINTS" id="PR00205">
    <property type="entry name" value="CADHERIN"/>
</dbReference>
<dbReference type="SMART" id="SM00112">
    <property type="entry name" value="CA"/>
    <property type="match status" value="5"/>
</dbReference>
<dbReference type="CDD" id="cd11304">
    <property type="entry name" value="Cadherin_repeat"/>
    <property type="match status" value="6"/>
</dbReference>
<feature type="transmembrane region" description="Helical" evidence="9">
    <location>
        <begin position="1236"/>
        <end position="1260"/>
    </location>
</feature>
<keyword evidence="3" id="KW-0677">Repeat</keyword>
<keyword evidence="6 9" id="KW-0472">Membrane</keyword>
<dbReference type="PANTHER" id="PTHR24028:SF146">
    <property type="entry name" value="CADHERIN 96CB, ISOFORM D-RELATED"/>
    <property type="match status" value="1"/>
</dbReference>
<evidence type="ECO:0000256" key="4">
    <source>
        <dbReference type="ARBA" id="ARBA00022837"/>
    </source>
</evidence>
<dbReference type="InterPro" id="IPR050174">
    <property type="entry name" value="Protocadherin/Cadherin-CA"/>
</dbReference>
<evidence type="ECO:0000256" key="10">
    <source>
        <dbReference type="SAM" id="SignalP"/>
    </source>
</evidence>
<evidence type="ECO:0000313" key="13">
    <source>
        <dbReference type="WBParaSite" id="TREG1_107280.1"/>
    </source>
</evidence>
<name>A0AA85IME3_TRIRE</name>
<keyword evidence="2 9" id="KW-0812">Transmembrane</keyword>
<feature type="signal peptide" evidence="10">
    <location>
        <begin position="1"/>
        <end position="17"/>
    </location>
</feature>
<feature type="domain" description="Cadherin" evidence="11">
    <location>
        <begin position="993"/>
        <end position="1153"/>
    </location>
</feature>
<keyword evidence="10" id="KW-0732">Signal</keyword>
<dbReference type="Pfam" id="PF00028">
    <property type="entry name" value="Cadherin"/>
    <property type="match status" value="2"/>
</dbReference>
<evidence type="ECO:0000313" key="12">
    <source>
        <dbReference type="Proteomes" id="UP000050795"/>
    </source>
</evidence>
<comment type="subcellular location">
    <subcellularLocation>
        <location evidence="1">Membrane</location>
        <topology evidence="1">Single-pass membrane protein</topology>
    </subcellularLocation>
</comment>
<feature type="domain" description="Cadherin" evidence="11">
    <location>
        <begin position="32"/>
        <end position="228"/>
    </location>
</feature>
<dbReference type="PROSITE" id="PS50268">
    <property type="entry name" value="CADHERIN_2"/>
    <property type="match status" value="7"/>
</dbReference>
<evidence type="ECO:0000256" key="9">
    <source>
        <dbReference type="SAM" id="Phobius"/>
    </source>
</evidence>
<dbReference type="PROSITE" id="PS00232">
    <property type="entry name" value="CADHERIN_1"/>
    <property type="match status" value="4"/>
</dbReference>
<dbReference type="Gene3D" id="2.60.40.60">
    <property type="entry name" value="Cadherins"/>
    <property type="match status" value="7"/>
</dbReference>
<sequence length="1606" mass="180415">MTIYPLIYALYYLQVLCTCCDFNVIPLVNFWIEENIEKGTFIGQLSSSPASVASLSPIDSKYASTSTCAYTSLAQQPISNYFHIDSNDGGIYALRKIDREALCSEEYVLERIRKHINDKTPKSGDLSHNNTRSIDENSNSVKHIVLSNNNQTNQESQTTISVTTNATRHYRNVNHAVDISQTSTATTSVCQIKFQVLISDTTGIKSKSNMLQNVQITISDLNDNIPQFNVQNFTLKIPESSPIDAEFRLPQANDMDTGVNGISEYRLVPCIHETVGDEMLTSHPLHMCHKQEMNLVQKYSETSVFIDLNNNNNNNNNIKRSSSSAYTEESLSKNYAGDYFMLKTNLLSDGRLQPILKQIRLLDREQVAWLYLCLIAVDGGGQQGFTCGYIEIIDANDNVPQWIDLPYRVSVSECEPDKQNIYVNSNNNMFQSQIPSLRQLYTLKAKDSDSGIYGQITYRLAPSTMTGHKRLLHNQPKVIIKEDKLYLLSKLDYEQLTKFVVYVEAVDGGGLVNFTDVEVTVEDCNDHAPTIMLIPVRSSSRTTTTTTNNINNKTYGISKTNINSMLSFPVLPTSNMDLWMEEENYDQIKLATIMSFDRDRKDNGRVTCYLDKSGQFLDSFDYSQIFELLSNQPTISAISSSSSSSITPTVTTDEDFSSMKQTDIYGNITLTNKPSIFSLYKKSGIKVDREENQKLLFDIVCTDNGEVNPQITRRTVHVFIGDINDNPPQILTTNDLLNHAASSRDKEVERPFISQVFSVSENEPFGTYVGTVIAKDIDEGINSKLLYSFMPTSVENSVSESDSKDVFEIDKLTGRITTRVPLDRETQSSYLLNVQVMDSGEPPLSSTCYIQINVADVNDMPPIFETSDPSGRIVFQVTESVGNRRVHGRLVGRLKAYDNDMGSNQTIRFAFVNGSLFPNQLPVTYRISLDGHIYADGIMDREAYKEHQFTVIAVDGASTHHQLTSTAVVLVTLLDINDNPPQFIYPPSTTSNKIPSDLINITVDTSPGTILYSVRVTDLDEPQNTKINFALHSARFLSDYFTLKQNDVHISETDGYTEVNADLILVNSLTQLLPTYKVKHTRTGDSGNKKLTGEAAALPALTKVADIRQQHHYPTEYFLYIIVKDSDKDSGFTSTARLRIHVYTDSTSLYPLYSSSITSSRHRSNVSTASELLQAKNFEMYKQHSDGGMYSVDKFNTYGAELKDTGQLYQNKLVSQNNNNHNNNNNNSNNSNNMTVLLIVSIIIICIFIGVFCSVAIFYIRGNVANCQEVNRPRSSEIYATTQPTCTDNWSVGELSEPCKTPSSWETLNCKDMTVTLSKVDENTLNNKSKTYILTQPVKYPNTELMNTLPMAFSPMLNRNHKVNFITTCPSDNNSEQIGMETVCVPNEQHYDLQNNNDSIHHIYSRLPANIVNSDTGEAHTTYLAPYYQELYHPTLKPTYKTILRTPGQQISTSTPANRISNLKTHQTNFNLLQKSVKNESVQLNTFMPKTSLNKTNTEKVLEVNFNQSDSPRNGENIYDAKSINPSKCLDDKLISSLNDLHSCTVEGKTQFNDHRHQNTPTNIKILQPPLTPTQKSTYLLRSDNEQSECLECGQHKEQTSATSTL</sequence>
<keyword evidence="4 8" id="KW-0106">Calcium</keyword>
<evidence type="ECO:0000256" key="6">
    <source>
        <dbReference type="ARBA" id="ARBA00023136"/>
    </source>
</evidence>
<feature type="chain" id="PRO_5041698519" description="Cadherin domain-containing protein" evidence="10">
    <location>
        <begin position="18"/>
        <end position="1606"/>
    </location>
</feature>
<evidence type="ECO:0000256" key="8">
    <source>
        <dbReference type="PROSITE-ProRule" id="PRU00043"/>
    </source>
</evidence>
<evidence type="ECO:0000256" key="3">
    <source>
        <dbReference type="ARBA" id="ARBA00022737"/>
    </source>
</evidence>
<dbReference type="FunFam" id="2.60.40.60:FF:000020">
    <property type="entry name" value="Dachsous cadherin-related 1b"/>
    <property type="match status" value="1"/>
</dbReference>
<feature type="domain" description="Cadherin" evidence="11">
    <location>
        <begin position="652"/>
        <end position="730"/>
    </location>
</feature>
<accession>A0AA85IME3</accession>
<evidence type="ECO:0000259" key="11">
    <source>
        <dbReference type="PROSITE" id="PS50268"/>
    </source>
</evidence>
<reference evidence="13" key="2">
    <citation type="submission" date="2023-11" db="UniProtKB">
        <authorList>
            <consortium name="WormBaseParasite"/>
        </authorList>
    </citation>
    <scope>IDENTIFICATION</scope>
</reference>
<dbReference type="GO" id="GO:0007156">
    <property type="term" value="P:homophilic cell adhesion via plasma membrane adhesion molecules"/>
    <property type="evidence" value="ECO:0007669"/>
    <property type="project" value="InterPro"/>
</dbReference>
<feature type="domain" description="Cadherin" evidence="11">
    <location>
        <begin position="307"/>
        <end position="402"/>
    </location>
</feature>
<keyword evidence="12" id="KW-1185">Reference proteome</keyword>
<dbReference type="InterPro" id="IPR015919">
    <property type="entry name" value="Cadherin-like_sf"/>
</dbReference>
<reference evidence="12" key="1">
    <citation type="submission" date="2022-06" db="EMBL/GenBank/DDBJ databases">
        <authorList>
            <person name="Berger JAMES D."/>
            <person name="Berger JAMES D."/>
        </authorList>
    </citation>
    <scope>NUCLEOTIDE SEQUENCE [LARGE SCALE GENOMIC DNA]</scope>
</reference>
<evidence type="ECO:0000256" key="2">
    <source>
        <dbReference type="ARBA" id="ARBA00022692"/>
    </source>
</evidence>
<evidence type="ECO:0000256" key="1">
    <source>
        <dbReference type="ARBA" id="ARBA00004167"/>
    </source>
</evidence>
<dbReference type="InterPro" id="IPR002126">
    <property type="entry name" value="Cadherin-like_dom"/>
</dbReference>
<feature type="domain" description="Cadherin" evidence="11">
    <location>
        <begin position="751"/>
        <end position="864"/>
    </location>
</feature>
<dbReference type="Proteomes" id="UP000050795">
    <property type="component" value="Unassembled WGS sequence"/>
</dbReference>
<protein>
    <recommendedName>
        <fullName evidence="11">Cadherin domain-containing protein</fullName>
    </recommendedName>
</protein>
<evidence type="ECO:0000256" key="5">
    <source>
        <dbReference type="ARBA" id="ARBA00022989"/>
    </source>
</evidence>
<dbReference type="PANTHER" id="PTHR24028">
    <property type="entry name" value="CADHERIN-87A"/>
    <property type="match status" value="1"/>
</dbReference>
<feature type="domain" description="Cadherin" evidence="11">
    <location>
        <begin position="403"/>
        <end position="531"/>
    </location>
</feature>
<feature type="domain" description="Cadherin" evidence="11">
    <location>
        <begin position="888"/>
        <end position="983"/>
    </location>
</feature>
<dbReference type="InterPro" id="IPR020894">
    <property type="entry name" value="Cadherin_CS"/>
</dbReference>
<dbReference type="SUPFAM" id="SSF49313">
    <property type="entry name" value="Cadherin-like"/>
    <property type="match status" value="5"/>
</dbReference>
<proteinExistence type="predicted"/>
<dbReference type="GO" id="GO:0005509">
    <property type="term" value="F:calcium ion binding"/>
    <property type="evidence" value="ECO:0007669"/>
    <property type="project" value="UniProtKB-UniRule"/>
</dbReference>
<evidence type="ECO:0000256" key="7">
    <source>
        <dbReference type="ARBA" id="ARBA00023180"/>
    </source>
</evidence>
<keyword evidence="5 9" id="KW-1133">Transmembrane helix</keyword>